<protein>
    <submittedName>
        <fullName evidence="1">Uncharacterized protein</fullName>
    </submittedName>
</protein>
<organism evidence="1 2">
    <name type="scientific">Variovorax ginsengisoli</name>
    <dbReference type="NCBI Taxonomy" id="363844"/>
    <lineage>
        <taxon>Bacteria</taxon>
        <taxon>Pseudomonadati</taxon>
        <taxon>Pseudomonadota</taxon>
        <taxon>Betaproteobacteria</taxon>
        <taxon>Burkholderiales</taxon>
        <taxon>Comamonadaceae</taxon>
        <taxon>Variovorax</taxon>
    </lineage>
</organism>
<comment type="caution">
    <text evidence="1">The sequence shown here is derived from an EMBL/GenBank/DDBJ whole genome shotgun (WGS) entry which is preliminary data.</text>
</comment>
<name>A0ABT9S7H4_9BURK</name>
<accession>A0ABT9S7H4</accession>
<keyword evidence="2" id="KW-1185">Reference proteome</keyword>
<gene>
    <name evidence="1" type="ORF">J2W36_001967</name>
</gene>
<dbReference type="EMBL" id="JAUSRO010000005">
    <property type="protein sequence ID" value="MDP9899716.1"/>
    <property type="molecule type" value="Genomic_DNA"/>
</dbReference>
<evidence type="ECO:0000313" key="1">
    <source>
        <dbReference type="EMBL" id="MDP9899716.1"/>
    </source>
</evidence>
<reference evidence="1 2" key="1">
    <citation type="submission" date="2023-07" db="EMBL/GenBank/DDBJ databases">
        <title>Sorghum-associated microbial communities from plants grown in Nebraska, USA.</title>
        <authorList>
            <person name="Schachtman D."/>
        </authorList>
    </citation>
    <scope>NUCLEOTIDE SEQUENCE [LARGE SCALE GENOMIC DNA]</scope>
    <source>
        <strain evidence="1 2">DS1607</strain>
    </source>
</reference>
<dbReference type="Proteomes" id="UP001226867">
    <property type="component" value="Unassembled WGS sequence"/>
</dbReference>
<dbReference type="RefSeq" id="WP_307689533.1">
    <property type="nucleotide sequence ID" value="NZ_JAUSRO010000005.1"/>
</dbReference>
<proteinExistence type="predicted"/>
<evidence type="ECO:0000313" key="2">
    <source>
        <dbReference type="Proteomes" id="UP001226867"/>
    </source>
</evidence>
<sequence length="86" mass="9267">MTDALVRIYAARAGVIAGRGDSWMRLAASTGELASNLAKSLRKPARWQRIIGPQGETFLCCQTVEDGEFIGCLFVHEAGAEPMSNP</sequence>